<dbReference type="OrthoDB" id="4822093at2759"/>
<dbReference type="GeneID" id="19899260"/>
<name>R7YLE4_CONA1</name>
<reference evidence="2" key="1">
    <citation type="submission" date="2012-06" db="EMBL/GenBank/DDBJ databases">
        <title>The genome sequence of Coniosporium apollinis CBS 100218.</title>
        <authorList>
            <consortium name="The Broad Institute Genome Sequencing Platform"/>
            <person name="Cuomo C."/>
            <person name="Gorbushina A."/>
            <person name="Noack S."/>
            <person name="Walker B."/>
            <person name="Young S.K."/>
            <person name="Zeng Q."/>
            <person name="Gargeya S."/>
            <person name="Fitzgerald M."/>
            <person name="Haas B."/>
            <person name="Abouelleil A."/>
            <person name="Alvarado L."/>
            <person name="Arachchi H.M."/>
            <person name="Berlin A.M."/>
            <person name="Chapman S.B."/>
            <person name="Goldberg J."/>
            <person name="Griggs A."/>
            <person name="Gujja S."/>
            <person name="Hansen M."/>
            <person name="Howarth C."/>
            <person name="Imamovic A."/>
            <person name="Larimer J."/>
            <person name="McCowan C."/>
            <person name="Montmayeur A."/>
            <person name="Murphy C."/>
            <person name="Neiman D."/>
            <person name="Pearson M."/>
            <person name="Priest M."/>
            <person name="Roberts A."/>
            <person name="Saif S."/>
            <person name="Shea T."/>
            <person name="Sisk P."/>
            <person name="Sykes S."/>
            <person name="Wortman J."/>
            <person name="Nusbaum C."/>
            <person name="Birren B."/>
        </authorList>
    </citation>
    <scope>NUCLEOTIDE SEQUENCE [LARGE SCALE GENOMIC DNA]</scope>
    <source>
        <strain evidence="2">CBS 100218</strain>
    </source>
</reference>
<protein>
    <submittedName>
        <fullName evidence="1">Uncharacterized protein</fullName>
    </submittedName>
</protein>
<evidence type="ECO:0000313" key="1">
    <source>
        <dbReference type="EMBL" id="EON62725.1"/>
    </source>
</evidence>
<dbReference type="AlphaFoldDB" id="R7YLE4"/>
<dbReference type="RefSeq" id="XP_007778042.1">
    <property type="nucleotide sequence ID" value="XM_007779852.1"/>
</dbReference>
<proteinExistence type="predicted"/>
<gene>
    <name evidence="1" type="ORF">W97_01949</name>
</gene>
<dbReference type="Proteomes" id="UP000016924">
    <property type="component" value="Unassembled WGS sequence"/>
</dbReference>
<dbReference type="HOGENOM" id="CLU_1626942_0_0_1"/>
<keyword evidence="2" id="KW-1185">Reference proteome</keyword>
<organism evidence="1 2">
    <name type="scientific">Coniosporium apollinis (strain CBS 100218)</name>
    <name type="common">Rock-inhabiting black yeast</name>
    <dbReference type="NCBI Taxonomy" id="1168221"/>
    <lineage>
        <taxon>Eukaryota</taxon>
        <taxon>Fungi</taxon>
        <taxon>Dikarya</taxon>
        <taxon>Ascomycota</taxon>
        <taxon>Pezizomycotina</taxon>
        <taxon>Dothideomycetes</taxon>
        <taxon>Dothideomycetes incertae sedis</taxon>
        <taxon>Coniosporium</taxon>
    </lineage>
</organism>
<accession>R7YLE4</accession>
<evidence type="ECO:0000313" key="2">
    <source>
        <dbReference type="Proteomes" id="UP000016924"/>
    </source>
</evidence>
<dbReference type="EMBL" id="JH767560">
    <property type="protein sequence ID" value="EON62725.1"/>
    <property type="molecule type" value="Genomic_DNA"/>
</dbReference>
<sequence>MSFEADLAKELGPEPDYSGMTEEWIKSWKGMQLITEVNFRLSKSPVAFQQNQDLMERFFWDEGSVKEYQNGLRHIFTGQPELRAKFATFLEAPIETPAQQEEAKARLCEIVGIAGQMRRKQEFVSNMETKFFQAIKVPKLRIDSFRNVMVMSLIDRDRHASGT</sequence>